<dbReference type="KEGG" id="cep:Cri9333_0229"/>
<evidence type="ECO:0000313" key="1">
    <source>
        <dbReference type="EMBL" id="AFZ11225.1"/>
    </source>
</evidence>
<evidence type="ECO:0000313" key="2">
    <source>
        <dbReference type="Proteomes" id="UP000010472"/>
    </source>
</evidence>
<proteinExistence type="predicted"/>
<reference evidence="1 2" key="1">
    <citation type="submission" date="2012-06" db="EMBL/GenBank/DDBJ databases">
        <title>Finished chromosome of genome of Crinalium epipsammum PCC 9333.</title>
        <authorList>
            <consortium name="US DOE Joint Genome Institute"/>
            <person name="Gugger M."/>
            <person name="Coursin T."/>
            <person name="Rippka R."/>
            <person name="Tandeau De Marsac N."/>
            <person name="Huntemann M."/>
            <person name="Wei C.-L."/>
            <person name="Han J."/>
            <person name="Detter J.C."/>
            <person name="Han C."/>
            <person name="Tapia R."/>
            <person name="Davenport K."/>
            <person name="Daligault H."/>
            <person name="Erkkila T."/>
            <person name="Gu W."/>
            <person name="Munk A.C.C."/>
            <person name="Teshima H."/>
            <person name="Xu Y."/>
            <person name="Chain P."/>
            <person name="Chen A."/>
            <person name="Krypides N."/>
            <person name="Mavromatis K."/>
            <person name="Markowitz V."/>
            <person name="Szeto E."/>
            <person name="Ivanova N."/>
            <person name="Mikhailova N."/>
            <person name="Ovchinnikova G."/>
            <person name="Pagani I."/>
            <person name="Pati A."/>
            <person name="Goodwin L."/>
            <person name="Peters L."/>
            <person name="Pitluck S."/>
            <person name="Woyke T."/>
            <person name="Kerfeld C."/>
        </authorList>
    </citation>
    <scope>NUCLEOTIDE SEQUENCE [LARGE SCALE GENOMIC DNA]</scope>
    <source>
        <strain evidence="1 2">PCC 9333</strain>
    </source>
</reference>
<accession>K9VVM1</accession>
<dbReference type="HOGENOM" id="CLU_1522709_0_0_3"/>
<dbReference type="Proteomes" id="UP000010472">
    <property type="component" value="Chromosome"/>
</dbReference>
<protein>
    <submittedName>
        <fullName evidence="1">Uncharacterized protein</fullName>
    </submittedName>
</protein>
<dbReference type="EMBL" id="CP003620">
    <property type="protein sequence ID" value="AFZ11225.1"/>
    <property type="molecule type" value="Genomic_DNA"/>
</dbReference>
<gene>
    <name evidence="1" type="ORF">Cri9333_0229</name>
</gene>
<name>K9VVM1_9CYAN</name>
<keyword evidence="2" id="KW-1185">Reference proteome</keyword>
<sequence>MHELAATHQEHSRYVLEFWDDTVIKNDSGGAEDRNPVFNSDTFCCNPEYHIPSMLETLQQDSGLTTQDELKATISKFLEIAPLAYDEDEIVAGLALHQDLVIEVSGLQVVRHSDEIDENNENKLYFYMDDTCIDYDSFVARQDWHSLFEKTEGNTLLAYIAYLLIKIILFNKSGEN</sequence>
<dbReference type="AlphaFoldDB" id="K9VVM1"/>
<organism evidence="1 2">
    <name type="scientific">Crinalium epipsammum PCC 9333</name>
    <dbReference type="NCBI Taxonomy" id="1173022"/>
    <lineage>
        <taxon>Bacteria</taxon>
        <taxon>Bacillati</taxon>
        <taxon>Cyanobacteriota</taxon>
        <taxon>Cyanophyceae</taxon>
        <taxon>Gomontiellales</taxon>
        <taxon>Gomontiellaceae</taxon>
        <taxon>Crinalium</taxon>
    </lineage>
</organism>